<comment type="subcellular location">
    <subcellularLocation>
        <location evidence="1 7">Cell membrane</location>
        <topology evidence="1 7">Multi-pass membrane protein</topology>
    </subcellularLocation>
</comment>
<dbReference type="STRING" id="1429043.X474_00060"/>
<comment type="similarity">
    <text evidence="7">Belongs to the binding-protein-dependent transport system permease family.</text>
</comment>
<name>A0A0D2JJC9_9BACT</name>
<dbReference type="InParanoid" id="A0A0D2JJC9"/>
<dbReference type="InterPro" id="IPR035906">
    <property type="entry name" value="MetI-like_sf"/>
</dbReference>
<feature type="transmembrane region" description="Helical" evidence="7">
    <location>
        <begin position="100"/>
        <end position="121"/>
    </location>
</feature>
<keyword evidence="2 7" id="KW-0813">Transport</keyword>
<evidence type="ECO:0000259" key="8">
    <source>
        <dbReference type="PROSITE" id="PS50928"/>
    </source>
</evidence>
<dbReference type="CDD" id="cd06261">
    <property type="entry name" value="TM_PBP2"/>
    <property type="match status" value="1"/>
</dbReference>
<evidence type="ECO:0000256" key="7">
    <source>
        <dbReference type="RuleBase" id="RU363032"/>
    </source>
</evidence>
<dbReference type="InterPro" id="IPR045621">
    <property type="entry name" value="BPD_transp_1_N"/>
</dbReference>
<keyword evidence="4 7" id="KW-0812">Transmembrane</keyword>
<proteinExistence type="inferred from homology"/>
<protein>
    <submittedName>
        <fullName evidence="9">ABC transporter permease</fullName>
    </submittedName>
</protein>
<evidence type="ECO:0000256" key="6">
    <source>
        <dbReference type="ARBA" id="ARBA00023136"/>
    </source>
</evidence>
<dbReference type="EMBL" id="AZAC01000001">
    <property type="protein sequence ID" value="KIX15781.1"/>
    <property type="molecule type" value="Genomic_DNA"/>
</dbReference>
<sequence>MLGYLIKRVLQSILVLLCVSIVVFAIMYLSGDPTEMLLPPEATQKQVEELRHHLGLDQPFFVQYKTFMASALQGDLGKSFVFNKPAIGLIVERIPATMELAVFAMVLAVIIGLPAGMYAAVKPDSWLAKAIMSGSLLGISLPVFWLGIILVLIFSVILGWLPSSGRGETEVIFGIRLGFVTWSGFKHLLLPALTIAVFQLALIVRLVRAGMLEVLLQDFVKFLRAKGLSAGKVVYIHALKNILIPVVTIIGLQLGNIIAFAVVTESIFAWPGMGKLVIESIHALDRPVVLAYLLIVSLLFVFLNFLVDVVYTFLDPRIRLK</sequence>
<dbReference type="OrthoDB" id="9778910at2"/>
<reference evidence="9 10" key="1">
    <citation type="submission" date="2013-11" db="EMBL/GenBank/DDBJ databases">
        <title>Metagenomic analysis of a methanogenic consortium involved in long chain n-alkane degradation.</title>
        <authorList>
            <person name="Davidova I.A."/>
            <person name="Callaghan A.V."/>
            <person name="Wawrik B."/>
            <person name="Pruitt S."/>
            <person name="Marks C."/>
            <person name="Duncan K.E."/>
            <person name="Suflita J.M."/>
        </authorList>
    </citation>
    <scope>NUCLEOTIDE SEQUENCE [LARGE SCALE GENOMIC DNA]</scope>
    <source>
        <strain evidence="9 10">SPR</strain>
    </source>
</reference>
<dbReference type="Proteomes" id="UP000032233">
    <property type="component" value="Unassembled WGS sequence"/>
</dbReference>
<dbReference type="PATRIC" id="fig|1429043.3.peg.13"/>
<feature type="transmembrane region" description="Helical" evidence="7">
    <location>
        <begin position="242"/>
        <end position="270"/>
    </location>
</feature>
<comment type="caution">
    <text evidence="9">The sequence shown here is derived from an EMBL/GenBank/DDBJ whole genome shotgun (WGS) entry which is preliminary data.</text>
</comment>
<evidence type="ECO:0000256" key="2">
    <source>
        <dbReference type="ARBA" id="ARBA00022448"/>
    </source>
</evidence>
<dbReference type="PROSITE" id="PS50928">
    <property type="entry name" value="ABC_TM1"/>
    <property type="match status" value="1"/>
</dbReference>
<dbReference type="GO" id="GO:0055085">
    <property type="term" value="P:transmembrane transport"/>
    <property type="evidence" value="ECO:0007669"/>
    <property type="project" value="InterPro"/>
</dbReference>
<accession>A0A0D2JJC9</accession>
<feature type="transmembrane region" description="Helical" evidence="7">
    <location>
        <begin position="133"/>
        <end position="161"/>
    </location>
</feature>
<dbReference type="GO" id="GO:0005886">
    <property type="term" value="C:plasma membrane"/>
    <property type="evidence" value="ECO:0007669"/>
    <property type="project" value="UniProtKB-SubCell"/>
</dbReference>
<keyword evidence="10" id="KW-1185">Reference proteome</keyword>
<evidence type="ECO:0000313" key="10">
    <source>
        <dbReference type="Proteomes" id="UP000032233"/>
    </source>
</evidence>
<feature type="transmembrane region" description="Helical" evidence="7">
    <location>
        <begin position="188"/>
        <end position="207"/>
    </location>
</feature>
<dbReference type="PANTHER" id="PTHR43163">
    <property type="entry name" value="DIPEPTIDE TRANSPORT SYSTEM PERMEASE PROTEIN DPPB-RELATED"/>
    <property type="match status" value="1"/>
</dbReference>
<dbReference type="AlphaFoldDB" id="A0A0D2JJC9"/>
<feature type="transmembrane region" description="Helical" evidence="7">
    <location>
        <begin position="290"/>
        <end position="314"/>
    </location>
</feature>
<dbReference type="Gene3D" id="1.10.3720.10">
    <property type="entry name" value="MetI-like"/>
    <property type="match status" value="1"/>
</dbReference>
<evidence type="ECO:0000313" key="9">
    <source>
        <dbReference type="EMBL" id="KIX15781.1"/>
    </source>
</evidence>
<dbReference type="Pfam" id="PF19300">
    <property type="entry name" value="BPD_transp_1_N"/>
    <property type="match status" value="1"/>
</dbReference>
<evidence type="ECO:0000256" key="5">
    <source>
        <dbReference type="ARBA" id="ARBA00022989"/>
    </source>
</evidence>
<dbReference type="InterPro" id="IPR000515">
    <property type="entry name" value="MetI-like"/>
</dbReference>
<dbReference type="RefSeq" id="WP_044346035.1">
    <property type="nucleotide sequence ID" value="NZ_AZAC01000001.1"/>
</dbReference>
<keyword evidence="5 7" id="KW-1133">Transmembrane helix</keyword>
<feature type="transmembrane region" description="Helical" evidence="7">
    <location>
        <begin position="12"/>
        <end position="30"/>
    </location>
</feature>
<evidence type="ECO:0000256" key="1">
    <source>
        <dbReference type="ARBA" id="ARBA00004651"/>
    </source>
</evidence>
<dbReference type="SUPFAM" id="SSF161098">
    <property type="entry name" value="MetI-like"/>
    <property type="match status" value="1"/>
</dbReference>
<organism evidence="9 10">
    <name type="scientific">Dethiosulfatarculus sandiegensis</name>
    <dbReference type="NCBI Taxonomy" id="1429043"/>
    <lineage>
        <taxon>Bacteria</taxon>
        <taxon>Pseudomonadati</taxon>
        <taxon>Thermodesulfobacteriota</taxon>
        <taxon>Desulfarculia</taxon>
        <taxon>Desulfarculales</taxon>
        <taxon>Desulfarculaceae</taxon>
        <taxon>Dethiosulfatarculus</taxon>
    </lineage>
</organism>
<keyword evidence="3" id="KW-1003">Cell membrane</keyword>
<evidence type="ECO:0000256" key="3">
    <source>
        <dbReference type="ARBA" id="ARBA00022475"/>
    </source>
</evidence>
<dbReference type="PANTHER" id="PTHR43163:SF2">
    <property type="entry name" value="ABC TRANSPORTER PERMEASE PROTEIN"/>
    <property type="match status" value="1"/>
</dbReference>
<feature type="domain" description="ABC transmembrane type-1" evidence="8">
    <location>
        <begin position="94"/>
        <end position="311"/>
    </location>
</feature>
<gene>
    <name evidence="9" type="ORF">X474_00060</name>
</gene>
<evidence type="ECO:0000256" key="4">
    <source>
        <dbReference type="ARBA" id="ARBA00022692"/>
    </source>
</evidence>
<dbReference type="Pfam" id="PF00528">
    <property type="entry name" value="BPD_transp_1"/>
    <property type="match status" value="1"/>
</dbReference>
<keyword evidence="6 7" id="KW-0472">Membrane</keyword>